<dbReference type="PANTHER" id="PTHR35046:SF9">
    <property type="entry name" value="RNA-DIRECTED DNA POLYMERASE"/>
    <property type="match status" value="1"/>
</dbReference>
<dbReference type="Pfam" id="PF17921">
    <property type="entry name" value="Integrase_H2C2"/>
    <property type="match status" value="1"/>
</dbReference>
<evidence type="ECO:0000259" key="7">
    <source>
        <dbReference type="Pfam" id="PF17917"/>
    </source>
</evidence>
<dbReference type="Pfam" id="PF17917">
    <property type="entry name" value="RT_RNaseH"/>
    <property type="match status" value="1"/>
</dbReference>
<dbReference type="InterPro" id="IPR041373">
    <property type="entry name" value="RT_RNaseH"/>
</dbReference>
<dbReference type="CDD" id="cd09274">
    <property type="entry name" value="RNase_HI_RT_Ty3"/>
    <property type="match status" value="1"/>
</dbReference>
<evidence type="ECO:0000256" key="5">
    <source>
        <dbReference type="ARBA" id="ARBA00022801"/>
    </source>
</evidence>
<evidence type="ECO:0000313" key="9">
    <source>
        <dbReference type="EMBL" id="KAH0757912.1"/>
    </source>
</evidence>
<protein>
    <recommendedName>
        <fullName evidence="11">Integrase catalytic domain-containing protein</fullName>
    </recommendedName>
</protein>
<dbReference type="InterPro" id="IPR036397">
    <property type="entry name" value="RNaseH_sf"/>
</dbReference>
<gene>
    <name evidence="9" type="ORF">KY290_021405</name>
</gene>
<feature type="domain" description="Integrase zinc-binding" evidence="8">
    <location>
        <begin position="166"/>
        <end position="221"/>
    </location>
</feature>
<organism evidence="9 10">
    <name type="scientific">Solanum tuberosum</name>
    <name type="common">Potato</name>
    <dbReference type="NCBI Taxonomy" id="4113"/>
    <lineage>
        <taxon>Eukaryota</taxon>
        <taxon>Viridiplantae</taxon>
        <taxon>Streptophyta</taxon>
        <taxon>Embryophyta</taxon>
        <taxon>Tracheophyta</taxon>
        <taxon>Spermatophyta</taxon>
        <taxon>Magnoliopsida</taxon>
        <taxon>eudicotyledons</taxon>
        <taxon>Gunneridae</taxon>
        <taxon>Pentapetalae</taxon>
        <taxon>asterids</taxon>
        <taxon>lamiids</taxon>
        <taxon>Solanales</taxon>
        <taxon>Solanaceae</taxon>
        <taxon>Solanoideae</taxon>
        <taxon>Solaneae</taxon>
        <taxon>Solanum</taxon>
    </lineage>
</organism>
<dbReference type="SUPFAM" id="SSF53098">
    <property type="entry name" value="Ribonuclease H-like"/>
    <property type="match status" value="1"/>
</dbReference>
<dbReference type="PANTHER" id="PTHR35046">
    <property type="entry name" value="ZINC KNUCKLE (CCHC-TYPE) FAMILY PROTEIN"/>
    <property type="match status" value="1"/>
</dbReference>
<name>A0ABQ7V3H8_SOLTU</name>
<dbReference type="EMBL" id="JAIVGD010000015">
    <property type="protein sequence ID" value="KAH0757912.1"/>
    <property type="molecule type" value="Genomic_DNA"/>
</dbReference>
<keyword evidence="6" id="KW-0695">RNA-directed DNA polymerase</keyword>
<keyword evidence="5" id="KW-0378">Hydrolase</keyword>
<keyword evidence="2" id="KW-0548">Nucleotidyltransferase</keyword>
<proteinExistence type="predicted"/>
<dbReference type="InterPro" id="IPR043502">
    <property type="entry name" value="DNA/RNA_pol_sf"/>
</dbReference>
<reference evidence="9 10" key="1">
    <citation type="journal article" date="2021" name="bioRxiv">
        <title>Chromosome-scale and haplotype-resolved genome assembly of a tetraploid potato cultivar.</title>
        <authorList>
            <person name="Sun H."/>
            <person name="Jiao W.-B."/>
            <person name="Krause K."/>
            <person name="Campoy J.A."/>
            <person name="Goel M."/>
            <person name="Folz-Donahue K."/>
            <person name="Kukat C."/>
            <person name="Huettel B."/>
            <person name="Schneeberger K."/>
        </authorList>
    </citation>
    <scope>NUCLEOTIDE SEQUENCE [LARGE SCALE GENOMIC DNA]</scope>
    <source>
        <strain evidence="9">SolTubOtavaFocal</strain>
        <tissue evidence="9">Leaves</tissue>
    </source>
</reference>
<evidence type="ECO:0000256" key="6">
    <source>
        <dbReference type="ARBA" id="ARBA00022918"/>
    </source>
</evidence>
<feature type="domain" description="Reverse transcriptase RNase H-like" evidence="7">
    <location>
        <begin position="2"/>
        <end position="81"/>
    </location>
</feature>
<evidence type="ECO:0000256" key="2">
    <source>
        <dbReference type="ARBA" id="ARBA00022695"/>
    </source>
</evidence>
<evidence type="ECO:0000256" key="3">
    <source>
        <dbReference type="ARBA" id="ARBA00022722"/>
    </source>
</evidence>
<evidence type="ECO:0008006" key="11">
    <source>
        <dbReference type="Google" id="ProtNLM"/>
    </source>
</evidence>
<keyword evidence="3" id="KW-0540">Nuclease</keyword>
<keyword evidence="10" id="KW-1185">Reference proteome</keyword>
<evidence type="ECO:0000313" key="10">
    <source>
        <dbReference type="Proteomes" id="UP000826656"/>
    </source>
</evidence>
<keyword evidence="4" id="KW-0255">Endonuclease</keyword>
<evidence type="ECO:0000256" key="1">
    <source>
        <dbReference type="ARBA" id="ARBA00022679"/>
    </source>
</evidence>
<dbReference type="InterPro" id="IPR012337">
    <property type="entry name" value="RNaseH-like_sf"/>
</dbReference>
<evidence type="ECO:0000256" key="4">
    <source>
        <dbReference type="ARBA" id="ARBA00022759"/>
    </source>
</evidence>
<comment type="caution">
    <text evidence="9">The sequence shown here is derived from an EMBL/GenBank/DDBJ whole genome shotgun (WGS) entry which is preliminary data.</text>
</comment>
<keyword evidence="1" id="KW-0808">Transferase</keyword>
<dbReference type="Proteomes" id="UP000826656">
    <property type="component" value="Unassembled WGS sequence"/>
</dbReference>
<evidence type="ECO:0000259" key="8">
    <source>
        <dbReference type="Pfam" id="PF17921"/>
    </source>
</evidence>
<dbReference type="SUPFAM" id="SSF56672">
    <property type="entry name" value="DNA/RNA polymerases"/>
    <property type="match status" value="1"/>
</dbReference>
<dbReference type="Gene3D" id="1.10.340.70">
    <property type="match status" value="1"/>
</dbReference>
<accession>A0ABQ7V3H8</accession>
<dbReference type="Gene3D" id="3.30.420.10">
    <property type="entry name" value="Ribonuclease H-like superfamily/Ribonuclease H"/>
    <property type="match status" value="1"/>
</dbReference>
<sequence length="375" mass="42858">MFEIQCDASGVGIGAVLMKEGKPIAYFSEKLRGAPLQYTTYDKELYALMRALANWQHYLWHKEFVIRIDHEALKHIRQGKKNIVADVLSRRYALMNTLTSRLMGFESLKELYSNDDDFEKVFGECQVSLNRCVQVVKKGNEARTPRFELKEGYLFRNGKLCVPMSSRRELLVKEAHNGGLMGHFGVSKTLAILSEHFFWPKMIRDVERICVRCLDCNHAKSCTQPHGLYTPLPIPSGPWLDISMDFVVVSRGLRRLLFSTSCHPQTDGQTEVVNRTLCNMLRAMVKGKLTSWEDQLPLIEFAYNRTIHRSIGITPFECVYCFNPLTPLDLTPLPKDVIVSIDAKAKAKAMKSIHEKVRMRIQKANNDATKRSNKG</sequence>
<dbReference type="InterPro" id="IPR041588">
    <property type="entry name" value="Integrase_H2C2"/>
</dbReference>